<dbReference type="FunFam" id="1.25.10.10:FF:000886">
    <property type="entry name" value="HEAT repeat protein"/>
    <property type="match status" value="1"/>
</dbReference>
<evidence type="ECO:0000256" key="2">
    <source>
        <dbReference type="SAM" id="MobiDB-lite"/>
    </source>
</evidence>
<dbReference type="InterPro" id="IPR040108">
    <property type="entry name" value="Laa1/Sip1/HEATR5"/>
</dbReference>
<keyword evidence="5" id="KW-1185">Reference proteome</keyword>
<evidence type="ECO:0000313" key="5">
    <source>
        <dbReference type="Proteomes" id="UP000256690"/>
    </source>
</evidence>
<dbReference type="EMBL" id="PVWQ01000004">
    <property type="protein sequence ID" value="RDW83878.1"/>
    <property type="molecule type" value="Genomic_DNA"/>
</dbReference>
<dbReference type="GO" id="GO:0016020">
    <property type="term" value="C:membrane"/>
    <property type="evidence" value="ECO:0007669"/>
    <property type="project" value="TreeGrafter"/>
</dbReference>
<dbReference type="PANTHER" id="PTHR21663">
    <property type="entry name" value="HYPOTHETICAL HEAT DOMAIN-CONTAINING"/>
    <property type="match status" value="1"/>
</dbReference>
<dbReference type="GO" id="GO:0042147">
    <property type="term" value="P:retrograde transport, endosome to Golgi"/>
    <property type="evidence" value="ECO:0007669"/>
    <property type="project" value="TreeGrafter"/>
</dbReference>
<dbReference type="SUPFAM" id="SSF48371">
    <property type="entry name" value="ARM repeat"/>
    <property type="match status" value="2"/>
</dbReference>
<feature type="compositionally biased region" description="Low complexity" evidence="2">
    <location>
        <begin position="9"/>
        <end position="18"/>
    </location>
</feature>
<dbReference type="GO" id="GO:0005794">
    <property type="term" value="C:Golgi apparatus"/>
    <property type="evidence" value="ECO:0007669"/>
    <property type="project" value="TreeGrafter"/>
</dbReference>
<reference evidence="4 5" key="1">
    <citation type="journal article" date="2018" name="IMA Fungus">
        <title>IMA Genome-F 9: Draft genome sequence of Annulohypoxylon stygium, Aspergillus mulundensis, Berkeleyomyces basicola (syn. Thielaviopsis basicola), Ceratocystis smalleyi, two Cercospora beticola strains, Coleophoma cylindrospora, Fusarium fracticaudum, Phialophora cf. hyalina, and Morchella septimelata.</title>
        <authorList>
            <person name="Wingfield B.D."/>
            <person name="Bills G.F."/>
            <person name="Dong Y."/>
            <person name="Huang W."/>
            <person name="Nel W.J."/>
            <person name="Swalarsk-Parry B.S."/>
            <person name="Vaghefi N."/>
            <person name="Wilken P.M."/>
            <person name="An Z."/>
            <person name="de Beer Z.W."/>
            <person name="De Vos L."/>
            <person name="Chen L."/>
            <person name="Duong T.A."/>
            <person name="Gao Y."/>
            <person name="Hammerbacher A."/>
            <person name="Kikkert J.R."/>
            <person name="Li Y."/>
            <person name="Li H."/>
            <person name="Li K."/>
            <person name="Li Q."/>
            <person name="Liu X."/>
            <person name="Ma X."/>
            <person name="Naidoo K."/>
            <person name="Pethybridge S.J."/>
            <person name="Sun J."/>
            <person name="Steenkamp E.T."/>
            <person name="van der Nest M.A."/>
            <person name="van Wyk S."/>
            <person name="Wingfield M.J."/>
            <person name="Xiong C."/>
            <person name="Yue Q."/>
            <person name="Zhang X."/>
        </authorList>
    </citation>
    <scope>NUCLEOTIDE SEQUENCE [LARGE SCALE GENOMIC DNA]</scope>
    <source>
        <strain evidence="4 5">DSM 5745</strain>
    </source>
</reference>
<evidence type="ECO:0000313" key="4">
    <source>
        <dbReference type="EMBL" id="RDW83878.1"/>
    </source>
</evidence>
<proteinExistence type="inferred from homology"/>
<feature type="region of interest" description="Disordered" evidence="2">
    <location>
        <begin position="276"/>
        <end position="315"/>
    </location>
</feature>
<dbReference type="OrthoDB" id="192608at2759"/>
<gene>
    <name evidence="4" type="ORF">DSM5745_04204</name>
</gene>
<dbReference type="InterPro" id="IPR057981">
    <property type="entry name" value="TPR_LAA1-like_C"/>
</dbReference>
<organism evidence="4 5">
    <name type="scientific">Aspergillus mulundensis</name>
    <dbReference type="NCBI Taxonomy" id="1810919"/>
    <lineage>
        <taxon>Eukaryota</taxon>
        <taxon>Fungi</taxon>
        <taxon>Dikarya</taxon>
        <taxon>Ascomycota</taxon>
        <taxon>Pezizomycotina</taxon>
        <taxon>Eurotiomycetes</taxon>
        <taxon>Eurotiomycetidae</taxon>
        <taxon>Eurotiales</taxon>
        <taxon>Aspergillaceae</taxon>
        <taxon>Aspergillus</taxon>
        <taxon>Aspergillus subgen. Nidulantes</taxon>
    </lineage>
</organism>
<dbReference type="GO" id="GO:0005829">
    <property type="term" value="C:cytosol"/>
    <property type="evidence" value="ECO:0007669"/>
    <property type="project" value="GOC"/>
</dbReference>
<dbReference type="STRING" id="1810919.A0A3D8SDP4"/>
<dbReference type="InterPro" id="IPR016024">
    <property type="entry name" value="ARM-type_fold"/>
</dbReference>
<feature type="region of interest" description="Disordered" evidence="2">
    <location>
        <begin position="2042"/>
        <end position="2064"/>
    </location>
</feature>
<feature type="domain" description="LAA1-like C-terminal TPR repeats" evidence="3">
    <location>
        <begin position="1879"/>
        <end position="2046"/>
    </location>
</feature>
<dbReference type="GO" id="GO:0030139">
    <property type="term" value="C:endocytic vesicle"/>
    <property type="evidence" value="ECO:0007669"/>
    <property type="project" value="TreeGrafter"/>
</dbReference>
<dbReference type="Pfam" id="PF20210">
    <property type="entry name" value="Laa1_Sip1_HTR5"/>
    <property type="match status" value="1"/>
</dbReference>
<sequence length="2072" mass="225970">MSSAEVARSSSDNNTSNDATPRAELNITKLHALPSEQQDLYLLTFTSDLVQHISALDKAQVSAEQKFLKKELFKVLTLTSPTITRVIRNNLGRCFGAIFSKGDRGILFETVTDLLAVLNAGKNEADLRTKFAAAHCLGDVFATAGESVFAQSGAVVTSLLKLLKPSSNHTGCRGSVFAVLRKVVCGTGVPVDEGTARDIWKQARNAATGDKSTFVQVHACRCLEQLLHTTPYFDNANDFETLKAVVWKVIDSPLAPVRHAAAACLARALTKLHAKDARIMPAPKPKKAKRQSKKPGPRPGEDEDEAEISESSSAPKKSESRLYFLLPDLLKQLSTQYLRSTTSNRARAGIAVCYKHVLRILGEKLVEERYDQIANHLLFDLLNHPTVTYNRFRLLMTRKVVGSILEETIGRDSLRENSRLTAAKWLINEVLKDYPQVIQERREPSKYTLTSALNALSSLISSLGSAFVSLAESCRDALLQVLAHPSYTVQIHAAHCLRIFVLACPFQLLSCVTICLNSLNREVSQLSTPRQSPRRCVGYANGMSAMLSTSRLQPLYGSVEIYSRVFTQATDLLKTSSNSELRAASTQIQVAWILIGGLMPLGPSFVKIHLSQLMLLWKNALPKHLSQENSAKKGYLEMSFLAHVRECALGALLAFMEFNGKMITADGARRIAAMLQNTVEFIDEIPRQKSTMDISQRLHPSLQLHDIETMVRRRVLQCFAKLLHAHPLSHADVISQSSLLSLAISSFADPDATQSSPLESSIAASTAQFENLWDLSDNFGFGVTGLARDYVRATLSGKHEGESGPAWSAIESMDQVVDDTLIFPICDASENDSVLLYSARRGDRLSADPHSTGVVNAAIELFSVALGLHAPKVQESSVEQIATYLSSTGLQRNPGRKAAMVVNISVALLHTLKVAVKESGPTVGKLSPTTEKVMQELIQKFVLDPDPIVRTVGVEALGRLCENSGNSFTNAQINWVVDTIVANREPNARAGCAAALGCIHAQIGGMAAGLHLKTIVGVLMSLCNDSHPVVHFWALGGLEKVANSAGLTFSPFVSSTLGMLAQLYNADTHNEEAESLATSNIEMSFLTPVVISRCIDSLINVLGPDLQDIAKTRSLILTLLRQFQLEENSALVTESSRCLDHLSLYAPGYVDFSGYVKRLQNELSAQDALMRDVAIRGLTNLMKRDATAVIEAATPALEEGIWLAFDDTPNNAILKSMIRDWLQQTALTETELWIQRCHDTLTKTRLKVEDLPPISAIKPTATDLPDDEVAGFASAIAGAGPDDSTGDAVAGQELLKWQTRNFVMGCLSELLELVQEAILPDQTIPAELALQQKVGDIVRMAFSASTANVVELRVWGLKILDQVLKMFGKTPDPDFAEASLLEQYQAQIGSALTPAFAADSSPELASEAINVSATFIATGIVTNVERMGRILKLLVLGLENFSANPDTTEIGDLKGLNSNAKVMVKMALYAAWARLQIASIEHEYLNQVVQPYLLKLTPLWLASLQEYARLRFEPDISGSLGTGPESGDLDEVYAALNRETLLKFYQETWLSLVDAIAGLVERDIDFVFDALDGKAQIEEREKPEEEDKPISEEPKGKGDDINYRDEPVAFFFVLFGLAFEALVDQSTSASQRMEILQALKRILRPIISGNAIYQDAIFSETMDSLDRLALTEGTAVQNVIVEIARNLALDHPSAKGGEDRSDHLSDDIEQLFELTRSIILVLAGLLPNLRESTTIARFNVGSDDALSLIRLSLSSLVNVASIFPSIIRNDLNACILHIFSTILATGLCQQEVVPQALPTFKHFILSISNQEDTSLSPENQEENRTVVSHQLRGCLVRFLTTLTIAQRRESESSLPCAKNTLLTITILLTTGGHLIPPHDPILPQILNELLDCLQDVGLASVAAGCIRSILLSPTTKSPTDQVIARYLIPRLISFLVGTPAESGEIPNDPENSRTIIARTLVSCVTMPSATIFASEETSTAISLVISCLLARAKREGSPVYAETAVYLLELAKTDQIIFRTLVGSMNPVQKSLLEEVLRSGNVGGGGTAGRPQEAQNGGGQQSMPSIALRFDF</sequence>
<accession>A0A3D8SDP4</accession>
<protein>
    <recommendedName>
        <fullName evidence="3">LAA1-like C-terminal TPR repeats domain-containing protein</fullName>
    </recommendedName>
</protein>
<dbReference type="GO" id="GO:0008104">
    <property type="term" value="P:intracellular protein localization"/>
    <property type="evidence" value="ECO:0007669"/>
    <property type="project" value="TreeGrafter"/>
</dbReference>
<evidence type="ECO:0000256" key="1">
    <source>
        <dbReference type="ARBA" id="ARBA00008304"/>
    </source>
</evidence>
<feature type="compositionally biased region" description="Basic residues" evidence="2">
    <location>
        <begin position="284"/>
        <end position="296"/>
    </location>
</feature>
<feature type="region of interest" description="Disordered" evidence="2">
    <location>
        <begin position="1"/>
        <end position="21"/>
    </location>
</feature>
<dbReference type="Gene3D" id="1.25.10.10">
    <property type="entry name" value="Leucine-rich Repeat Variant"/>
    <property type="match status" value="3"/>
</dbReference>
<dbReference type="InterPro" id="IPR011989">
    <property type="entry name" value="ARM-like"/>
</dbReference>
<comment type="similarity">
    <text evidence="1">Belongs to the HEATR5 family.</text>
</comment>
<dbReference type="RefSeq" id="XP_026605216.1">
    <property type="nucleotide sequence ID" value="XM_026746220.1"/>
</dbReference>
<comment type="caution">
    <text evidence="4">The sequence shown here is derived from an EMBL/GenBank/DDBJ whole genome shotgun (WGS) entry which is preliminary data.</text>
</comment>
<dbReference type="Proteomes" id="UP000256690">
    <property type="component" value="Unassembled WGS sequence"/>
</dbReference>
<dbReference type="FunFam" id="1.25.10.10:FF:000645">
    <property type="entry name" value="HEAT repeat protein"/>
    <property type="match status" value="1"/>
</dbReference>
<dbReference type="PANTHER" id="PTHR21663:SF0">
    <property type="entry name" value="HEAT REPEAT-CONTAINING PROTEIN 5B"/>
    <property type="match status" value="1"/>
</dbReference>
<dbReference type="Pfam" id="PF25808">
    <property type="entry name" value="TPR_LAA1_C"/>
    <property type="match status" value="1"/>
</dbReference>
<evidence type="ECO:0000259" key="3">
    <source>
        <dbReference type="Pfam" id="PF25808"/>
    </source>
</evidence>
<dbReference type="Pfam" id="PF25468">
    <property type="entry name" value="HEAT_HEATR5A"/>
    <property type="match status" value="1"/>
</dbReference>
<dbReference type="InterPro" id="IPR046837">
    <property type="entry name" value="Laa1/Sip1/HEATR5-like_HEAT"/>
</dbReference>
<feature type="region of interest" description="Disordered" evidence="2">
    <location>
        <begin position="1577"/>
        <end position="1601"/>
    </location>
</feature>
<dbReference type="GO" id="GO:0006897">
    <property type="term" value="P:endocytosis"/>
    <property type="evidence" value="ECO:0007669"/>
    <property type="project" value="TreeGrafter"/>
</dbReference>
<name>A0A3D8SDP4_9EURO</name>
<dbReference type="GeneID" id="38114574"/>
<dbReference type="FunFam" id="1.25.10.10:FF:000745">
    <property type="entry name" value="Chromosome 7, whole genome shotgun sequence"/>
    <property type="match status" value="1"/>
</dbReference>